<evidence type="ECO:0000313" key="5">
    <source>
        <dbReference type="Proteomes" id="UP000011863"/>
    </source>
</evidence>
<dbReference type="EMBL" id="AP012057">
    <property type="protein sequence ID" value="BAN03439.1"/>
    <property type="molecule type" value="Genomic_DNA"/>
</dbReference>
<reference evidence="4 5" key="1">
    <citation type="journal article" date="2013" name="Int. J. Syst. Evol. Microbiol.">
        <title>Ilumatobacter nonamiense sp. nov. and Ilumatobacter coccineum sp. nov., isolated from seashore sand.</title>
        <authorList>
            <person name="Matsumoto A."/>
            <person name="Kasai H."/>
            <person name="Matsuo Y."/>
            <person name="Shizuri Y."/>
            <person name="Ichikawa N."/>
            <person name="Fujita N."/>
            <person name="Omura S."/>
            <person name="Takahashi Y."/>
        </authorList>
    </citation>
    <scope>NUCLEOTIDE SEQUENCE [LARGE SCALE GENOMIC DNA]</scope>
    <source>
        <strain evidence="5">NBRC 103263 / KCTC 29153 / YM16-304</strain>
    </source>
</reference>
<evidence type="ECO:0000256" key="1">
    <source>
        <dbReference type="SAM" id="MobiDB-lite"/>
    </source>
</evidence>
<evidence type="ECO:0000313" key="4">
    <source>
        <dbReference type="EMBL" id="BAN03439.1"/>
    </source>
</evidence>
<dbReference type="PANTHER" id="PTHR34717">
    <property type="entry name" value="EG:BACR7A4.20 PROTEIN"/>
    <property type="match status" value="1"/>
</dbReference>
<organism evidence="4 5">
    <name type="scientific">Ilumatobacter coccineus (strain NBRC 103263 / KCTC 29153 / YM16-304)</name>
    <dbReference type="NCBI Taxonomy" id="1313172"/>
    <lineage>
        <taxon>Bacteria</taxon>
        <taxon>Bacillati</taxon>
        <taxon>Actinomycetota</taxon>
        <taxon>Acidimicrobiia</taxon>
        <taxon>Acidimicrobiales</taxon>
        <taxon>Ilumatobacteraceae</taxon>
        <taxon>Ilumatobacter</taxon>
    </lineage>
</organism>
<gene>
    <name evidence="4" type="ORF">YM304_31250</name>
</gene>
<dbReference type="PANTHER" id="PTHR34717:SF1">
    <property type="entry name" value="EG:BACR7A4.20 PROTEIN"/>
    <property type="match status" value="1"/>
</dbReference>
<keyword evidence="5" id="KW-1185">Reference proteome</keyword>
<feature type="domain" description="DUF7065" evidence="3">
    <location>
        <begin position="179"/>
        <end position="220"/>
    </location>
</feature>
<dbReference type="KEGG" id="aym:YM304_31250"/>
<dbReference type="SUPFAM" id="SSF159245">
    <property type="entry name" value="AttH-like"/>
    <property type="match status" value="1"/>
</dbReference>
<accession>A0A6C7EE52</accession>
<feature type="region of interest" description="Disordered" evidence="1">
    <location>
        <begin position="1"/>
        <end position="23"/>
    </location>
</feature>
<proteinExistence type="predicted"/>
<dbReference type="Pfam" id="PF23212">
    <property type="entry name" value="DUF7064"/>
    <property type="match status" value="1"/>
</dbReference>
<protein>
    <recommendedName>
        <fullName evidence="6">AttH domain-containing protein</fullName>
    </recommendedName>
</protein>
<dbReference type="InterPro" id="IPR055493">
    <property type="entry name" value="DUF7065"/>
</dbReference>
<dbReference type="AlphaFoldDB" id="A0A6C7EE52"/>
<name>A0A6C7EE52_ILUCY</name>
<dbReference type="RefSeq" id="WP_015442686.1">
    <property type="nucleotide sequence ID" value="NC_020520.1"/>
</dbReference>
<evidence type="ECO:0000259" key="2">
    <source>
        <dbReference type="Pfam" id="PF23212"/>
    </source>
</evidence>
<sequence length="362" mass="40562">MALDPDASDTTDTSGSRADDPDRIVIVLEPDDEYTHTPDEAENYNESMYLNAFDLGLGGGGWFRIGNRVNEGYAEMTVCIYLPDGRVGFIYDRPKISNNDEMNAGGLKITVVEPFEHLRVEFDGKVCLLDDPSQMANPREAFKNNPMVECSVRLDYRGVSPMYGGRPVYADGREIEVEAGKSFAKAHYEQHCAVTGHITVGDEVMDIDGLGLRDKSWGPRYWQALTWYRWLPMVFTDEFAMMLSVIDRGSDQPPSASGMVLVGDEYHKVLDCTIDADWNDAGEQTAMRCHVRTAEREYDVTGEVMSMIPLRNRRTTPDGEQLHTRITEAMTRFECDGHEGIGMSEFLDQVVDGWPIGVPSPT</sequence>
<evidence type="ECO:0008006" key="6">
    <source>
        <dbReference type="Google" id="ProtNLM"/>
    </source>
</evidence>
<dbReference type="Proteomes" id="UP000011863">
    <property type="component" value="Chromosome"/>
</dbReference>
<dbReference type="InterPro" id="IPR055492">
    <property type="entry name" value="DUF7064"/>
</dbReference>
<feature type="domain" description="DUF7064" evidence="2">
    <location>
        <begin position="221"/>
        <end position="349"/>
    </location>
</feature>
<dbReference type="Pfam" id="PF23213">
    <property type="entry name" value="DUF7065"/>
    <property type="match status" value="1"/>
</dbReference>
<evidence type="ECO:0000259" key="3">
    <source>
        <dbReference type="Pfam" id="PF23213"/>
    </source>
</evidence>